<gene>
    <name evidence="1" type="ORF">S01H1_42995</name>
</gene>
<organism evidence="1">
    <name type="scientific">marine sediment metagenome</name>
    <dbReference type="NCBI Taxonomy" id="412755"/>
    <lineage>
        <taxon>unclassified sequences</taxon>
        <taxon>metagenomes</taxon>
        <taxon>ecological metagenomes</taxon>
    </lineage>
</organism>
<comment type="caution">
    <text evidence="1">The sequence shown here is derived from an EMBL/GenBank/DDBJ whole genome shotgun (WGS) entry which is preliminary data.</text>
</comment>
<dbReference type="EMBL" id="BARS01027366">
    <property type="protein sequence ID" value="GAG11143.1"/>
    <property type="molecule type" value="Genomic_DNA"/>
</dbReference>
<dbReference type="AlphaFoldDB" id="X0VF96"/>
<proteinExistence type="predicted"/>
<name>X0VF96_9ZZZZ</name>
<evidence type="ECO:0000313" key="1">
    <source>
        <dbReference type="EMBL" id="GAG11143.1"/>
    </source>
</evidence>
<sequence length="50" mass="5292">MTGFGKVDDGLDIDPFGPVADRIGLRADDLAAMAQQTSEGIKKLSDLWGV</sequence>
<reference evidence="1" key="1">
    <citation type="journal article" date="2014" name="Front. Microbiol.">
        <title>High frequency of phylogenetically diverse reductive dehalogenase-homologous genes in deep subseafloor sedimentary metagenomes.</title>
        <authorList>
            <person name="Kawai M."/>
            <person name="Futagami T."/>
            <person name="Toyoda A."/>
            <person name="Takaki Y."/>
            <person name="Nishi S."/>
            <person name="Hori S."/>
            <person name="Arai W."/>
            <person name="Tsubouchi T."/>
            <person name="Morono Y."/>
            <person name="Uchiyama I."/>
            <person name="Ito T."/>
            <person name="Fujiyama A."/>
            <person name="Inagaki F."/>
            <person name="Takami H."/>
        </authorList>
    </citation>
    <scope>NUCLEOTIDE SEQUENCE</scope>
    <source>
        <strain evidence="1">Expedition CK06-06</strain>
    </source>
</reference>
<protein>
    <submittedName>
        <fullName evidence="1">Uncharacterized protein</fullName>
    </submittedName>
</protein>
<accession>X0VF96</accession>